<sequence>MSYQQYNSLHIGNRVPIRQPLSSQSTTYTAQYPRNAAPLPIIHSSDIVPPQREGSPLPPYRSANEIYSPKPVAGKGIGKNNTNPEERRKLLEGDPWCVRVLPKSVKCRGCEKWISLDQRSEYYPGLWDKHRDKCRAIKILKGEAVPQRRRRLRGSVTKKRAAKARSTAPTPSSLRKGSNEQHQNEITNTAESSPSLSLPGLHVYRLADIEGEVHRVGHAHVSSAHTDVEGEVSQLRSGPSSSSSTVSRQNAPHTHISNIEVTTTTPMDEVPPYRPVLQHHSPNGTCDNISTSDWGTTRYKGARPHVLPSSAEFRHDPRSRVVANRHDLSKTSIGVFRYQFRRPKRARHSVEEGGHHILPIDIEKSRDQRVYKGPVSTSHRQHHRFSDTLGGHPYIQRNRTDPRIVAHRSPPPTSSYSSVGRDSKSGSRERFEYHSDNSVDMSAEEGENGNFVTKSEEQNENETRYPYHFESASTVIGEEYDYGVFAPGKPSSSTT</sequence>
<dbReference type="Proteomes" id="UP000717328">
    <property type="component" value="Unassembled WGS sequence"/>
</dbReference>
<evidence type="ECO:0000313" key="2">
    <source>
        <dbReference type="EMBL" id="KAG5649803.1"/>
    </source>
</evidence>
<feature type="compositionally biased region" description="Low complexity" evidence="1">
    <location>
        <begin position="164"/>
        <end position="173"/>
    </location>
</feature>
<proteinExistence type="predicted"/>
<reference evidence="2" key="2">
    <citation type="submission" date="2021-10" db="EMBL/GenBank/DDBJ databases">
        <title>Phylogenomics reveals ancestral predisposition of the termite-cultivated fungus Termitomyces towards a domesticated lifestyle.</title>
        <authorList>
            <person name="Auxier B."/>
            <person name="Grum-Grzhimaylo A."/>
            <person name="Cardenas M.E."/>
            <person name="Lodge J.D."/>
            <person name="Laessoe T."/>
            <person name="Pedersen O."/>
            <person name="Smith M.E."/>
            <person name="Kuyper T.W."/>
            <person name="Franco-Molano E.A."/>
            <person name="Baroni T.J."/>
            <person name="Aanen D.K."/>
        </authorList>
    </citation>
    <scope>NUCLEOTIDE SEQUENCE</scope>
    <source>
        <strain evidence="2">D49</strain>
    </source>
</reference>
<feature type="region of interest" description="Disordered" evidence="1">
    <location>
        <begin position="373"/>
        <end position="465"/>
    </location>
</feature>
<feature type="region of interest" description="Disordered" evidence="1">
    <location>
        <begin position="66"/>
        <end position="86"/>
    </location>
</feature>
<evidence type="ECO:0000256" key="1">
    <source>
        <dbReference type="SAM" id="MobiDB-lite"/>
    </source>
</evidence>
<feature type="compositionally biased region" description="Basic and acidic residues" evidence="1">
    <location>
        <begin position="421"/>
        <end position="437"/>
    </location>
</feature>
<feature type="compositionally biased region" description="Low complexity" evidence="1">
    <location>
        <begin position="233"/>
        <end position="247"/>
    </location>
</feature>
<protein>
    <submittedName>
        <fullName evidence="2">Uncharacterized protein</fullName>
    </submittedName>
</protein>
<feature type="compositionally biased region" description="Polar residues" evidence="1">
    <location>
        <begin position="184"/>
        <end position="196"/>
    </location>
</feature>
<feature type="region of interest" description="Disordered" evidence="1">
    <location>
        <begin position="146"/>
        <end position="197"/>
    </location>
</feature>
<dbReference type="OrthoDB" id="2855464at2759"/>
<gene>
    <name evidence="2" type="ORF">H0H81_001941</name>
</gene>
<name>A0A9P7GJR9_9AGAR</name>
<dbReference type="EMBL" id="JABCKI010000697">
    <property type="protein sequence ID" value="KAG5649803.1"/>
    <property type="molecule type" value="Genomic_DNA"/>
</dbReference>
<feature type="region of interest" description="Disordered" evidence="1">
    <location>
        <begin position="222"/>
        <end position="252"/>
    </location>
</feature>
<evidence type="ECO:0000313" key="3">
    <source>
        <dbReference type="Proteomes" id="UP000717328"/>
    </source>
</evidence>
<feature type="compositionally biased region" description="Basic residues" evidence="1">
    <location>
        <begin position="147"/>
        <end position="163"/>
    </location>
</feature>
<feature type="compositionally biased region" description="Basic and acidic residues" evidence="1">
    <location>
        <begin position="454"/>
        <end position="465"/>
    </location>
</feature>
<organism evidence="2 3">
    <name type="scientific">Sphagnurus paluster</name>
    <dbReference type="NCBI Taxonomy" id="117069"/>
    <lineage>
        <taxon>Eukaryota</taxon>
        <taxon>Fungi</taxon>
        <taxon>Dikarya</taxon>
        <taxon>Basidiomycota</taxon>
        <taxon>Agaricomycotina</taxon>
        <taxon>Agaricomycetes</taxon>
        <taxon>Agaricomycetidae</taxon>
        <taxon>Agaricales</taxon>
        <taxon>Tricholomatineae</taxon>
        <taxon>Lyophyllaceae</taxon>
        <taxon>Sphagnurus</taxon>
    </lineage>
</organism>
<keyword evidence="3" id="KW-1185">Reference proteome</keyword>
<reference evidence="2" key="1">
    <citation type="submission" date="2021-02" db="EMBL/GenBank/DDBJ databases">
        <authorList>
            <person name="Nieuwenhuis M."/>
            <person name="Van De Peppel L.J.J."/>
        </authorList>
    </citation>
    <scope>NUCLEOTIDE SEQUENCE</scope>
    <source>
        <strain evidence="2">D49</strain>
    </source>
</reference>
<accession>A0A9P7GJR9</accession>
<dbReference type="AlphaFoldDB" id="A0A9P7GJR9"/>
<comment type="caution">
    <text evidence="2">The sequence shown here is derived from an EMBL/GenBank/DDBJ whole genome shotgun (WGS) entry which is preliminary data.</text>
</comment>